<keyword evidence="2" id="KW-1185">Reference proteome</keyword>
<name>A0A562SZW6_CHIJA</name>
<dbReference type="Proteomes" id="UP000316778">
    <property type="component" value="Unassembled WGS sequence"/>
</dbReference>
<protein>
    <submittedName>
        <fullName evidence="1">Uncharacterized protein</fullName>
    </submittedName>
</protein>
<sequence length="103" mass="11235">MVVQYPHTITAKIVTDSVQDENGNWVPGSVEDRVIQGRAEVGGRMVQLTDGNQFVYSWVVYMPKGTAPVAPGTAITVTWNGETIATGNVLLFSQGQLNSRIWL</sequence>
<organism evidence="1 2">
    <name type="scientific">Chitinophaga japonensis</name>
    <name type="common">Flexibacter japonensis</name>
    <dbReference type="NCBI Taxonomy" id="104662"/>
    <lineage>
        <taxon>Bacteria</taxon>
        <taxon>Pseudomonadati</taxon>
        <taxon>Bacteroidota</taxon>
        <taxon>Chitinophagia</taxon>
        <taxon>Chitinophagales</taxon>
        <taxon>Chitinophagaceae</taxon>
        <taxon>Chitinophaga</taxon>
    </lineage>
</organism>
<reference evidence="1 2" key="1">
    <citation type="journal article" date="2013" name="Stand. Genomic Sci.">
        <title>Genomic Encyclopedia of Type Strains, Phase I: The one thousand microbial genomes (KMG-I) project.</title>
        <authorList>
            <person name="Kyrpides N.C."/>
            <person name="Woyke T."/>
            <person name="Eisen J.A."/>
            <person name="Garrity G."/>
            <person name="Lilburn T.G."/>
            <person name="Beck B.J."/>
            <person name="Whitman W.B."/>
            <person name="Hugenholtz P."/>
            <person name="Klenk H.P."/>
        </authorList>
    </citation>
    <scope>NUCLEOTIDE SEQUENCE [LARGE SCALE GENOMIC DNA]</scope>
    <source>
        <strain evidence="1 2">DSM 13484</strain>
    </source>
</reference>
<comment type="caution">
    <text evidence="1">The sequence shown here is derived from an EMBL/GenBank/DDBJ whole genome shotgun (WGS) entry which is preliminary data.</text>
</comment>
<evidence type="ECO:0000313" key="2">
    <source>
        <dbReference type="Proteomes" id="UP000316778"/>
    </source>
</evidence>
<evidence type="ECO:0000313" key="1">
    <source>
        <dbReference type="EMBL" id="TWI86300.1"/>
    </source>
</evidence>
<proteinExistence type="predicted"/>
<gene>
    <name evidence="1" type="ORF">LX66_3554</name>
</gene>
<dbReference type="AlphaFoldDB" id="A0A562SZW6"/>
<accession>A0A562SZW6</accession>
<dbReference type="EMBL" id="VLLG01000004">
    <property type="protein sequence ID" value="TWI86300.1"/>
    <property type="molecule type" value="Genomic_DNA"/>
</dbReference>